<proteinExistence type="predicted"/>
<gene>
    <name evidence="3" type="ORF">D7S86_26825</name>
</gene>
<sequence>MPGLSGTLLALLAGALCYLASPRQQLLPPRARPRLWLGAAALCMAAAIALWCTADGNAAGVCAAVCALAASLAIMPFVGAYWSRDARLRRKTARAGKRRRATEHGAAPREPEAR</sequence>
<keyword evidence="4" id="KW-1185">Reference proteome</keyword>
<evidence type="ECO:0000313" key="3">
    <source>
        <dbReference type="EMBL" id="RKP45049.1"/>
    </source>
</evidence>
<feature type="transmembrane region" description="Helical" evidence="2">
    <location>
        <begin position="61"/>
        <end position="82"/>
    </location>
</feature>
<keyword evidence="2" id="KW-0472">Membrane</keyword>
<dbReference type="Proteomes" id="UP000270342">
    <property type="component" value="Unassembled WGS sequence"/>
</dbReference>
<feature type="compositionally biased region" description="Basic residues" evidence="1">
    <location>
        <begin position="92"/>
        <end position="101"/>
    </location>
</feature>
<organism evidence="3 4">
    <name type="scientific">Pararobbsia silviterrae</name>
    <dbReference type="NCBI Taxonomy" id="1792498"/>
    <lineage>
        <taxon>Bacteria</taxon>
        <taxon>Pseudomonadati</taxon>
        <taxon>Pseudomonadota</taxon>
        <taxon>Betaproteobacteria</taxon>
        <taxon>Burkholderiales</taxon>
        <taxon>Burkholderiaceae</taxon>
        <taxon>Pararobbsia</taxon>
    </lineage>
</organism>
<feature type="compositionally biased region" description="Basic and acidic residues" evidence="1">
    <location>
        <begin position="102"/>
        <end position="114"/>
    </location>
</feature>
<comment type="caution">
    <text evidence="3">The sequence shown here is derived from an EMBL/GenBank/DDBJ whole genome shotgun (WGS) entry which is preliminary data.</text>
</comment>
<evidence type="ECO:0000256" key="1">
    <source>
        <dbReference type="SAM" id="MobiDB-lite"/>
    </source>
</evidence>
<feature type="transmembrane region" description="Helical" evidence="2">
    <location>
        <begin position="35"/>
        <end position="54"/>
    </location>
</feature>
<keyword evidence="2" id="KW-0812">Transmembrane</keyword>
<evidence type="ECO:0000313" key="4">
    <source>
        <dbReference type="Proteomes" id="UP000270342"/>
    </source>
</evidence>
<dbReference type="RefSeq" id="WP_121091173.1">
    <property type="nucleotide sequence ID" value="NZ_RBZU01000018.1"/>
</dbReference>
<name>A0A494XA99_9BURK</name>
<protein>
    <recommendedName>
        <fullName evidence="5">DUF3325 domain-containing protein</fullName>
    </recommendedName>
</protein>
<dbReference type="EMBL" id="RBZU01000018">
    <property type="protein sequence ID" value="RKP45049.1"/>
    <property type="molecule type" value="Genomic_DNA"/>
</dbReference>
<feature type="region of interest" description="Disordered" evidence="1">
    <location>
        <begin position="92"/>
        <end position="114"/>
    </location>
</feature>
<evidence type="ECO:0008006" key="5">
    <source>
        <dbReference type="Google" id="ProtNLM"/>
    </source>
</evidence>
<evidence type="ECO:0000256" key="2">
    <source>
        <dbReference type="SAM" id="Phobius"/>
    </source>
</evidence>
<keyword evidence="2" id="KW-1133">Transmembrane helix</keyword>
<accession>A0A494XA99</accession>
<reference evidence="3 4" key="1">
    <citation type="submission" date="2018-10" db="EMBL/GenBank/DDBJ databases">
        <title>Robbsia sp. DHC34, isolated from soil.</title>
        <authorList>
            <person name="Gao Z.-H."/>
            <person name="Qiu L.-H."/>
        </authorList>
    </citation>
    <scope>NUCLEOTIDE SEQUENCE [LARGE SCALE GENOMIC DNA]</scope>
    <source>
        <strain evidence="3 4">DHC34</strain>
    </source>
</reference>
<dbReference type="AlphaFoldDB" id="A0A494XA99"/>